<dbReference type="PANTHER" id="PTHR10027">
    <property type="entry name" value="CALCIUM-ACTIVATED POTASSIUM CHANNEL ALPHA CHAIN"/>
    <property type="match status" value="1"/>
</dbReference>
<evidence type="ECO:0000259" key="14">
    <source>
        <dbReference type="Pfam" id="PF03493"/>
    </source>
</evidence>
<comment type="caution">
    <text evidence="17">The sequence shown here is derived from an EMBL/GenBank/DDBJ whole genome shotgun (WGS) entry which is preliminary data.</text>
</comment>
<evidence type="ECO:0000259" key="15">
    <source>
        <dbReference type="Pfam" id="PF07885"/>
    </source>
</evidence>
<feature type="compositionally biased region" description="Acidic residues" evidence="12">
    <location>
        <begin position="843"/>
        <end position="856"/>
    </location>
</feature>
<evidence type="ECO:0000313" key="18">
    <source>
        <dbReference type="Proteomes" id="UP001642464"/>
    </source>
</evidence>
<dbReference type="Gene3D" id="1.10.287.70">
    <property type="match status" value="1"/>
</dbReference>
<keyword evidence="2" id="KW-0813">Transport</keyword>
<feature type="transmembrane region" description="Helical" evidence="13">
    <location>
        <begin position="216"/>
        <end position="237"/>
    </location>
</feature>
<reference evidence="17 18" key="1">
    <citation type="submission" date="2024-02" db="EMBL/GenBank/DDBJ databases">
        <authorList>
            <person name="Chen Y."/>
            <person name="Shah S."/>
            <person name="Dougan E. K."/>
            <person name="Thang M."/>
            <person name="Chan C."/>
        </authorList>
    </citation>
    <scope>NUCLEOTIDE SEQUENCE [LARGE SCALE GENOMIC DNA]</scope>
</reference>
<evidence type="ECO:0000256" key="9">
    <source>
        <dbReference type="ARBA" id="ARBA00023136"/>
    </source>
</evidence>
<evidence type="ECO:0000256" key="6">
    <source>
        <dbReference type="ARBA" id="ARBA00022958"/>
    </source>
</evidence>
<dbReference type="Pfam" id="PF22614">
    <property type="entry name" value="Slo-like_RCK"/>
    <property type="match status" value="2"/>
</dbReference>
<evidence type="ECO:0000256" key="4">
    <source>
        <dbReference type="ARBA" id="ARBA00022692"/>
    </source>
</evidence>
<evidence type="ECO:0000256" key="5">
    <source>
        <dbReference type="ARBA" id="ARBA00022826"/>
    </source>
</evidence>
<dbReference type="Gene3D" id="3.40.50.720">
    <property type="entry name" value="NAD(P)-binding Rossmann-like Domain"/>
    <property type="match status" value="1"/>
</dbReference>
<evidence type="ECO:0000256" key="10">
    <source>
        <dbReference type="ARBA" id="ARBA00023303"/>
    </source>
</evidence>
<keyword evidence="10" id="KW-0407">Ion channel</keyword>
<keyword evidence="18" id="KW-1185">Reference proteome</keyword>
<feature type="domain" description="Calcium-activated potassium channel BK alpha subunit" evidence="14">
    <location>
        <begin position="471"/>
        <end position="567"/>
    </location>
</feature>
<feature type="domain" description="Potassium channel" evidence="15">
    <location>
        <begin position="200"/>
        <end position="267"/>
    </location>
</feature>
<dbReference type="InterPro" id="IPR003148">
    <property type="entry name" value="RCK_N"/>
</dbReference>
<evidence type="ECO:0000259" key="16">
    <source>
        <dbReference type="Pfam" id="PF22614"/>
    </source>
</evidence>
<feature type="region of interest" description="Disordered" evidence="12">
    <location>
        <begin position="408"/>
        <end position="431"/>
    </location>
</feature>
<feature type="region of interest" description="Disordered" evidence="12">
    <location>
        <begin position="835"/>
        <end position="863"/>
    </location>
</feature>
<feature type="transmembrane region" description="Helical" evidence="13">
    <location>
        <begin position="127"/>
        <end position="151"/>
    </location>
</feature>
<dbReference type="Pfam" id="PF03493">
    <property type="entry name" value="BK_channel_a"/>
    <property type="match status" value="1"/>
</dbReference>
<feature type="transmembrane region" description="Helical" evidence="13">
    <location>
        <begin position="193"/>
        <end position="210"/>
    </location>
</feature>
<keyword evidence="5" id="KW-0631">Potassium channel</keyword>
<feature type="transmembrane region" description="Helical" evidence="13">
    <location>
        <begin position="94"/>
        <end position="115"/>
    </location>
</feature>
<organism evidence="17 18">
    <name type="scientific">Durusdinium trenchii</name>
    <dbReference type="NCBI Taxonomy" id="1381693"/>
    <lineage>
        <taxon>Eukaryota</taxon>
        <taxon>Sar</taxon>
        <taxon>Alveolata</taxon>
        <taxon>Dinophyceae</taxon>
        <taxon>Suessiales</taxon>
        <taxon>Symbiodiniaceae</taxon>
        <taxon>Durusdinium</taxon>
    </lineage>
</organism>
<keyword evidence="8" id="KW-0406">Ion transport</keyword>
<name>A0ABP0IZH2_9DINO</name>
<dbReference type="SUPFAM" id="SSF81324">
    <property type="entry name" value="Voltage-gated potassium channels"/>
    <property type="match status" value="1"/>
</dbReference>
<feature type="domain" description="RCK N-terminal" evidence="16">
    <location>
        <begin position="941"/>
        <end position="1031"/>
    </location>
</feature>
<keyword evidence="9 13" id="KW-0472">Membrane</keyword>
<sequence>MASPEASGGGAAGRSSTTLKVVASAKILSRKLLGEDRQGDGSVWTAWEEIMSLVWLFVTEPKRRAALLGSLCGLLSCAYFALGKVGVLGMTADSAGFAIFNLVTTSYLTIDYISLGFASRWDKSFTLSLLGVVEFASSVLMQGMLLHILLWPESHTVAMELEIFYVMMTLRVFRLLRVEIFIQADFSKRAFRFFIQMFGLLFVFSALITAAEEIDIADVAYTIVISISTVGYGDVVLVTPLGRWLIMVLILTTMVSIPMSTQRLFQVNKIDTRNSIVSARRLRNQRRISNHILVCGPIQSGLLSFFDEIFHTDHGAKKPQVLVLSNNPGTLMNLGMVMINRERAHCISTINGSPLCTKALTRGGLQRAQKIYLLGDCAAVNPEENDRFTILSFMTIFKARGTCAGFSNGDDSRERSMQDSEAASSGPLARGYTTMGRRQNFYVKILLVKSQRLLHHMLLESSSPDVRRHVHVLCAEQAKLQIFAKSCVCPGFSTFVGNLFRSVEFKQSTGQNTGERDPTLLSWEQEYMNGASYEIYKTPLGTAFAGLTFLQVAQVLYETVGILPIALSLSHSSRSLESVFLNPAHFIVPEDVTRQRLALYVLAKNRAQADLANLCERSSQRSDTISSVSSLASKTVRRLSTAMVSGSVLNFATESKQDDSAKKKFLSKAKVAGTSPMLSVPTDGTKKNVQAPGQALKRFPTAGGDNGNHFHQARPSPKGPAPISLGVATFVDDDETEETSVAREKPGTAVPKLQTPLSPTRSTAGSSVFRLGSKANLSKRFLSPSARGSSASRGFTFRGFGTKRSVMAEDSEANLVSTRMYNAIDVFRAENIQATSEEQDRVLEEDEEGEEEEEKDNESQDHCGVRSKRILFRSSVAKQLEKETVVAPIDGQQKRDNKDMMWNLLGSSAESIRSKYSLFKEPVLQSSVTVETTLLEDFPSVRDHVVLYAGTSDITDFLLPLRLRAGGGIVPVVLITEMPVEEGIWQRLGYFPSLYVVLGHVGMEMTWRRAGIRYAARVILASASPKLMEEDDTVHGKPRGVGVSEADDSVEDNVADEEAFQEKNLDGQTICLYNMVLRENKNVQICCEVQRKENISLLQHRSSMQSKEASGNMLLSPMYASGNVLSADAFDTLMAQTYYNEPLMRILQLLISGSSGQNFHKGVENSNFYALNVTPEMTASSYGAIFRSLCRRGVMPICLRRCVQKRTNLGIMGNRMPYVVTNPEANAKVFIGDTIFCLAQENPLFFLSVPEYGIKRSVPSFEGSALVRGSSTRELAMKDVMEDALQNKEKIQRHSPFDRNALRKTLLREATERQRRSSGLQLPSSNADIKSIDDFRQSFQEQVSKLKITLEALSRKA</sequence>
<keyword evidence="3" id="KW-0633">Potassium transport</keyword>
<evidence type="ECO:0000256" key="1">
    <source>
        <dbReference type="ARBA" id="ARBA00004141"/>
    </source>
</evidence>
<evidence type="ECO:0000256" key="7">
    <source>
        <dbReference type="ARBA" id="ARBA00022989"/>
    </source>
</evidence>
<dbReference type="InterPro" id="IPR047871">
    <property type="entry name" value="K_chnl_Slo-like"/>
</dbReference>
<evidence type="ECO:0000256" key="13">
    <source>
        <dbReference type="SAM" id="Phobius"/>
    </source>
</evidence>
<proteinExistence type="predicted"/>
<evidence type="ECO:0000256" key="12">
    <source>
        <dbReference type="SAM" id="MobiDB-lite"/>
    </source>
</evidence>
<gene>
    <name evidence="17" type="ORF">SCF082_LOCUS9483</name>
</gene>
<protein>
    <submittedName>
        <fullName evidence="17">Subfamily M subunit alpha-1 (K(VCA)alpha (KCa1.1 (Maxi K channel (MaxiK (Slo-alpha (Slo1 (Slowpoke homolog (Slo homolog (CSlo</fullName>
    </submittedName>
</protein>
<feature type="transmembrane region" description="Helical" evidence="13">
    <location>
        <begin position="65"/>
        <end position="82"/>
    </location>
</feature>
<evidence type="ECO:0000256" key="11">
    <source>
        <dbReference type="ARBA" id="ARBA00034430"/>
    </source>
</evidence>
<feature type="transmembrane region" description="Helical" evidence="13">
    <location>
        <begin position="244"/>
        <end position="265"/>
    </location>
</feature>
<feature type="compositionally biased region" description="Polar residues" evidence="12">
    <location>
        <begin position="755"/>
        <end position="766"/>
    </location>
</feature>
<comment type="subcellular location">
    <subcellularLocation>
        <location evidence="1">Membrane</location>
        <topology evidence="1">Multi-pass membrane protein</topology>
    </subcellularLocation>
</comment>
<accession>A0ABP0IZH2</accession>
<dbReference type="PANTHER" id="PTHR10027:SF10">
    <property type="entry name" value="SLOWPOKE 2, ISOFORM D"/>
    <property type="match status" value="1"/>
</dbReference>
<keyword evidence="7 13" id="KW-1133">Transmembrane helix</keyword>
<evidence type="ECO:0000256" key="2">
    <source>
        <dbReference type="ARBA" id="ARBA00022448"/>
    </source>
</evidence>
<feature type="domain" description="RCK N-terminal" evidence="16">
    <location>
        <begin position="288"/>
        <end position="399"/>
    </location>
</feature>
<keyword evidence="4 13" id="KW-0812">Transmembrane</keyword>
<keyword evidence="6" id="KW-0630">Potassium</keyword>
<dbReference type="Pfam" id="PF07885">
    <property type="entry name" value="Ion_trans_2"/>
    <property type="match status" value="1"/>
</dbReference>
<dbReference type="InterPro" id="IPR003929">
    <property type="entry name" value="K_chnl_BK_asu"/>
</dbReference>
<feature type="transmembrane region" description="Helical" evidence="13">
    <location>
        <begin position="163"/>
        <end position="181"/>
    </location>
</feature>
<feature type="region of interest" description="Disordered" evidence="12">
    <location>
        <begin position="700"/>
        <end position="766"/>
    </location>
</feature>
<dbReference type="Proteomes" id="UP001642464">
    <property type="component" value="Unassembled WGS sequence"/>
</dbReference>
<evidence type="ECO:0000256" key="3">
    <source>
        <dbReference type="ARBA" id="ARBA00022538"/>
    </source>
</evidence>
<dbReference type="InterPro" id="IPR013099">
    <property type="entry name" value="K_chnl_dom"/>
</dbReference>
<evidence type="ECO:0000313" key="17">
    <source>
        <dbReference type="EMBL" id="CAK9007506.1"/>
    </source>
</evidence>
<evidence type="ECO:0000256" key="8">
    <source>
        <dbReference type="ARBA" id="ARBA00023065"/>
    </source>
</evidence>
<comment type="catalytic activity">
    <reaction evidence="11">
        <text>K(+)(in) = K(+)(out)</text>
        <dbReference type="Rhea" id="RHEA:29463"/>
        <dbReference type="ChEBI" id="CHEBI:29103"/>
    </reaction>
</comment>
<dbReference type="EMBL" id="CAXAMM010005510">
    <property type="protein sequence ID" value="CAK9007506.1"/>
    <property type="molecule type" value="Genomic_DNA"/>
</dbReference>